<protein>
    <recommendedName>
        <fullName evidence="1">DUF6429 domain-containing protein</fullName>
    </recommendedName>
</protein>
<comment type="caution">
    <text evidence="3">The sequence shown here is derived from an EMBL/GenBank/DDBJ whole genome shotgun (WGS) entry which is preliminary data.</text>
</comment>
<evidence type="ECO:0000313" key="4">
    <source>
        <dbReference type="Proteomes" id="UP000638014"/>
    </source>
</evidence>
<keyword evidence="4" id="KW-1185">Reference proteome</keyword>
<dbReference type="Proteomes" id="UP000638014">
    <property type="component" value="Unassembled WGS sequence"/>
</dbReference>
<dbReference type="EMBL" id="JACXAF010000020">
    <property type="protein sequence ID" value="MBD1390657.1"/>
    <property type="molecule type" value="Genomic_DNA"/>
</dbReference>
<sequence>MELDEDKIDEAALALLSLTLHDNCRAWKQLDWDITNRLHGKGLLSDPVGKSKSVVFTEEGLRQAELALQRLFAKPKD</sequence>
<evidence type="ECO:0000259" key="1">
    <source>
        <dbReference type="Pfam" id="PF20008"/>
    </source>
</evidence>
<dbReference type="EMBL" id="JACXAF010000031">
    <property type="protein sequence ID" value="MBD1391209.1"/>
    <property type="molecule type" value="Genomic_DNA"/>
</dbReference>
<gene>
    <name evidence="2" type="ORF">IC617_14560</name>
    <name evidence="3" type="ORF">IC617_17420</name>
</gene>
<accession>A0A8J6QKX9</accession>
<proteinExistence type="predicted"/>
<evidence type="ECO:0000313" key="3">
    <source>
        <dbReference type="EMBL" id="MBD1391209.1"/>
    </source>
</evidence>
<dbReference type="InterPro" id="IPR045489">
    <property type="entry name" value="DUF6429"/>
</dbReference>
<name>A0A8J6QKX9_9GAMM</name>
<dbReference type="AlphaFoldDB" id="A0A8J6QKX9"/>
<dbReference type="RefSeq" id="WP_191145717.1">
    <property type="nucleotide sequence ID" value="NZ_JACXAF010000020.1"/>
</dbReference>
<evidence type="ECO:0000313" key="2">
    <source>
        <dbReference type="EMBL" id="MBD1390657.1"/>
    </source>
</evidence>
<reference evidence="3" key="1">
    <citation type="submission" date="2020-09" db="EMBL/GenBank/DDBJ databases">
        <title>A novel bacterium of genus Neiella, isolated from South China Sea.</title>
        <authorList>
            <person name="Huang H."/>
            <person name="Mo K."/>
            <person name="Hu Y."/>
        </authorList>
    </citation>
    <scope>NUCLEOTIDE SEQUENCE</scope>
    <source>
        <strain evidence="3">HB171785</strain>
    </source>
</reference>
<organism evidence="3 4">
    <name type="scientific">Neiella litorisoli</name>
    <dbReference type="NCBI Taxonomy" id="2771431"/>
    <lineage>
        <taxon>Bacteria</taxon>
        <taxon>Pseudomonadati</taxon>
        <taxon>Pseudomonadota</taxon>
        <taxon>Gammaproteobacteria</taxon>
        <taxon>Alteromonadales</taxon>
        <taxon>Echinimonadaceae</taxon>
        <taxon>Neiella</taxon>
    </lineage>
</organism>
<dbReference type="Pfam" id="PF20008">
    <property type="entry name" value="DUF6429"/>
    <property type="match status" value="1"/>
</dbReference>
<feature type="domain" description="DUF6429" evidence="1">
    <location>
        <begin position="4"/>
        <end position="74"/>
    </location>
</feature>